<evidence type="ECO:0000313" key="5">
    <source>
        <dbReference type="Proteomes" id="UP001153069"/>
    </source>
</evidence>
<accession>A0A9N8DIU8</accession>
<sequence length="478" mass="54331">MKNATIMFKLYHFVLLMGMMVVFSVFQVRINQYNGASSSMRNAFVGPQTPSDTNLRATTMANASGDCRPVVVHTECICTGAVERVADVIQDQEAINEEPERISDQPSDPPPQQTPQEAVEAPAFQDITQDVERSHDQLSCGCLVVPGHVNPTHTTPWGKNQSQYQSTAVPNPHCPCQWLKNTPVPLPSHVDKILTIMTPYYNDVGLLLHFLEAFSKFSPDLTRQVQFVIIDDGSQSTKSLKRLLNRNRQAILDLFPHEKSNTGFIQAYEIDQDLPWHVAGAKNLGIYYSPTDWVWSLDSDYVPTPDMFQAVLDYIRMAPPQTQVHTRFPLYEIPINATVQHPALMIVSRSAYFMAAGFDEDLVVDYGYDDILFNDKLDKWMSPNHLQVIHVMTEERIEGTPQANAFELGQAFPGYFHALSVDTCPEWGDCFQGSEQVEISYRHPRNSTRSSEIFMDKHKDRMPFSTEMLRFSWSQVEW</sequence>
<organism evidence="4 5">
    <name type="scientific">Seminavis robusta</name>
    <dbReference type="NCBI Taxonomy" id="568900"/>
    <lineage>
        <taxon>Eukaryota</taxon>
        <taxon>Sar</taxon>
        <taxon>Stramenopiles</taxon>
        <taxon>Ochrophyta</taxon>
        <taxon>Bacillariophyta</taxon>
        <taxon>Bacillariophyceae</taxon>
        <taxon>Bacillariophycidae</taxon>
        <taxon>Naviculales</taxon>
        <taxon>Naviculaceae</taxon>
        <taxon>Seminavis</taxon>
    </lineage>
</organism>
<feature type="domain" description="Glycosyltransferase 2-like" evidence="3">
    <location>
        <begin position="195"/>
        <end position="316"/>
    </location>
</feature>
<keyword evidence="2" id="KW-0472">Membrane</keyword>
<feature type="transmembrane region" description="Helical" evidence="2">
    <location>
        <begin position="12"/>
        <end position="30"/>
    </location>
</feature>
<keyword evidence="5" id="KW-1185">Reference proteome</keyword>
<dbReference type="InterPro" id="IPR001173">
    <property type="entry name" value="Glyco_trans_2-like"/>
</dbReference>
<dbReference type="OrthoDB" id="204760at2759"/>
<dbReference type="Gene3D" id="3.90.550.10">
    <property type="entry name" value="Spore Coat Polysaccharide Biosynthesis Protein SpsA, Chain A"/>
    <property type="match status" value="1"/>
</dbReference>
<dbReference type="CDD" id="cd00761">
    <property type="entry name" value="Glyco_tranf_GTA_type"/>
    <property type="match status" value="1"/>
</dbReference>
<evidence type="ECO:0000256" key="1">
    <source>
        <dbReference type="SAM" id="MobiDB-lite"/>
    </source>
</evidence>
<comment type="caution">
    <text evidence="4">The sequence shown here is derived from an EMBL/GenBank/DDBJ whole genome shotgun (WGS) entry which is preliminary data.</text>
</comment>
<feature type="region of interest" description="Disordered" evidence="1">
    <location>
        <begin position="97"/>
        <end position="118"/>
    </location>
</feature>
<reference evidence="4" key="1">
    <citation type="submission" date="2020-06" db="EMBL/GenBank/DDBJ databases">
        <authorList>
            <consortium name="Plant Systems Biology data submission"/>
        </authorList>
    </citation>
    <scope>NUCLEOTIDE SEQUENCE</scope>
    <source>
        <strain evidence="4">D6</strain>
    </source>
</reference>
<proteinExistence type="predicted"/>
<dbReference type="Proteomes" id="UP001153069">
    <property type="component" value="Unassembled WGS sequence"/>
</dbReference>
<keyword evidence="2" id="KW-0812">Transmembrane</keyword>
<evidence type="ECO:0000313" key="4">
    <source>
        <dbReference type="EMBL" id="CAB9503497.1"/>
    </source>
</evidence>
<protein>
    <submittedName>
        <fullName evidence="4">Glycosyl transferase family 2</fullName>
    </submittedName>
</protein>
<gene>
    <name evidence="4" type="ORF">SEMRO_167_G074580.1</name>
</gene>
<keyword evidence="2" id="KW-1133">Transmembrane helix</keyword>
<keyword evidence="4" id="KW-0808">Transferase</keyword>
<dbReference type="Pfam" id="PF00535">
    <property type="entry name" value="Glycos_transf_2"/>
    <property type="match status" value="1"/>
</dbReference>
<dbReference type="GO" id="GO:0016740">
    <property type="term" value="F:transferase activity"/>
    <property type="evidence" value="ECO:0007669"/>
    <property type="project" value="UniProtKB-KW"/>
</dbReference>
<dbReference type="InterPro" id="IPR029044">
    <property type="entry name" value="Nucleotide-diphossugar_trans"/>
</dbReference>
<dbReference type="EMBL" id="CAICTM010000166">
    <property type="protein sequence ID" value="CAB9503497.1"/>
    <property type="molecule type" value="Genomic_DNA"/>
</dbReference>
<evidence type="ECO:0000256" key="2">
    <source>
        <dbReference type="SAM" id="Phobius"/>
    </source>
</evidence>
<evidence type="ECO:0000259" key="3">
    <source>
        <dbReference type="Pfam" id="PF00535"/>
    </source>
</evidence>
<dbReference type="SUPFAM" id="SSF53448">
    <property type="entry name" value="Nucleotide-diphospho-sugar transferases"/>
    <property type="match status" value="1"/>
</dbReference>
<name>A0A9N8DIU8_9STRA</name>
<dbReference type="AlphaFoldDB" id="A0A9N8DIU8"/>